<dbReference type="AlphaFoldDB" id="A0A8J5FPV9"/>
<gene>
    <name evidence="1" type="ORF">ZIOFF_050416</name>
</gene>
<dbReference type="EMBL" id="JACMSC010000014">
    <property type="protein sequence ID" value="KAG6489156.1"/>
    <property type="molecule type" value="Genomic_DNA"/>
</dbReference>
<evidence type="ECO:0000313" key="2">
    <source>
        <dbReference type="Proteomes" id="UP000734854"/>
    </source>
</evidence>
<protein>
    <submittedName>
        <fullName evidence="1">Uncharacterized protein</fullName>
    </submittedName>
</protein>
<accession>A0A8J5FPV9</accession>
<comment type="caution">
    <text evidence="1">The sequence shown here is derived from an EMBL/GenBank/DDBJ whole genome shotgun (WGS) entry which is preliminary data.</text>
</comment>
<reference evidence="1 2" key="1">
    <citation type="submission" date="2020-08" db="EMBL/GenBank/DDBJ databases">
        <title>Plant Genome Project.</title>
        <authorList>
            <person name="Zhang R.-G."/>
        </authorList>
    </citation>
    <scope>NUCLEOTIDE SEQUENCE [LARGE SCALE GENOMIC DNA]</scope>
    <source>
        <tissue evidence="1">Rhizome</tissue>
    </source>
</reference>
<evidence type="ECO:0000313" key="1">
    <source>
        <dbReference type="EMBL" id="KAG6489156.1"/>
    </source>
</evidence>
<dbReference type="Proteomes" id="UP000734854">
    <property type="component" value="Unassembled WGS sequence"/>
</dbReference>
<keyword evidence="2" id="KW-1185">Reference proteome</keyword>
<proteinExistence type="predicted"/>
<name>A0A8J5FPV9_ZINOF</name>
<sequence>MRKYFTATLQSPSSSVASDDLAAGRQLSADSSHLPPSLQRLSGSWFQLCRTLASLQIRKEFILLTGDLDIDLSSSLFANAFLGVTVQELLRSDLGCGLGCQRTDTEAEGEDASNSEINSAEPEWWPGGINLLALLNVSTKLAGVLLSWHFAQMITYSHQLEKPMKFGFHLCSESELWKSLRLC</sequence>
<organism evidence="1 2">
    <name type="scientific">Zingiber officinale</name>
    <name type="common">Ginger</name>
    <name type="synonym">Amomum zingiber</name>
    <dbReference type="NCBI Taxonomy" id="94328"/>
    <lineage>
        <taxon>Eukaryota</taxon>
        <taxon>Viridiplantae</taxon>
        <taxon>Streptophyta</taxon>
        <taxon>Embryophyta</taxon>
        <taxon>Tracheophyta</taxon>
        <taxon>Spermatophyta</taxon>
        <taxon>Magnoliopsida</taxon>
        <taxon>Liliopsida</taxon>
        <taxon>Zingiberales</taxon>
        <taxon>Zingiberaceae</taxon>
        <taxon>Zingiber</taxon>
    </lineage>
</organism>